<dbReference type="InterPro" id="IPR006439">
    <property type="entry name" value="HAD-SF_hydro_IA"/>
</dbReference>
<dbReference type="InterPro" id="IPR023214">
    <property type="entry name" value="HAD_sf"/>
</dbReference>
<dbReference type="SUPFAM" id="SSF56784">
    <property type="entry name" value="HAD-like"/>
    <property type="match status" value="1"/>
</dbReference>
<gene>
    <name evidence="3" type="ORF">GCM10011376_35570</name>
</gene>
<reference evidence="4" key="1">
    <citation type="journal article" date="2019" name="Int. J. Syst. Evol. Microbiol.">
        <title>The Global Catalogue of Microorganisms (GCM) 10K type strain sequencing project: providing services to taxonomists for standard genome sequencing and annotation.</title>
        <authorList>
            <consortium name="The Broad Institute Genomics Platform"/>
            <consortium name="The Broad Institute Genome Sequencing Center for Infectious Disease"/>
            <person name="Wu L."/>
            <person name="Ma J."/>
        </authorList>
    </citation>
    <scope>NUCLEOTIDE SEQUENCE [LARGE SCALE GENOMIC DNA]</scope>
    <source>
        <strain evidence="4">CGMCC 1.12791</strain>
    </source>
</reference>
<dbReference type="EMBL" id="BNAD01000015">
    <property type="protein sequence ID" value="GHE18947.1"/>
    <property type="molecule type" value="Genomic_DNA"/>
</dbReference>
<protein>
    <submittedName>
        <fullName evidence="3">Dehalogenase</fullName>
    </submittedName>
</protein>
<dbReference type="Proteomes" id="UP000597341">
    <property type="component" value="Unassembled WGS sequence"/>
</dbReference>
<dbReference type="SFLD" id="SFLDG01129">
    <property type="entry name" value="C1.5:_HAD__Beta-PGM__Phosphata"/>
    <property type="match status" value="1"/>
</dbReference>
<dbReference type="PANTHER" id="PTHR43316">
    <property type="entry name" value="HYDROLASE, HALOACID DELAHOGENASE-RELATED"/>
    <property type="match status" value="1"/>
</dbReference>
<dbReference type="InterPro" id="IPR023198">
    <property type="entry name" value="PGP-like_dom2"/>
</dbReference>
<dbReference type="PRINTS" id="PR00413">
    <property type="entry name" value="HADHALOGNASE"/>
</dbReference>
<dbReference type="RefSeq" id="WP_191280831.1">
    <property type="nucleotide sequence ID" value="NZ_BNAD01000015.1"/>
</dbReference>
<evidence type="ECO:0000256" key="1">
    <source>
        <dbReference type="ARBA" id="ARBA00008106"/>
    </source>
</evidence>
<keyword evidence="2" id="KW-0378">Hydrolase</keyword>
<organism evidence="3 4">
    <name type="scientific">Nocardioides flavus</name>
    <name type="common">ex Wang et al. 2016</name>
    <dbReference type="NCBI Taxonomy" id="2058780"/>
    <lineage>
        <taxon>Bacteria</taxon>
        <taxon>Bacillati</taxon>
        <taxon>Actinomycetota</taxon>
        <taxon>Actinomycetes</taxon>
        <taxon>Propionibacteriales</taxon>
        <taxon>Nocardioidaceae</taxon>
        <taxon>Nocardioides</taxon>
    </lineage>
</organism>
<dbReference type="Gene3D" id="3.40.50.1000">
    <property type="entry name" value="HAD superfamily/HAD-like"/>
    <property type="match status" value="1"/>
</dbReference>
<evidence type="ECO:0000256" key="2">
    <source>
        <dbReference type="ARBA" id="ARBA00022801"/>
    </source>
</evidence>
<evidence type="ECO:0000313" key="3">
    <source>
        <dbReference type="EMBL" id="GHE18947.1"/>
    </source>
</evidence>
<comment type="caution">
    <text evidence="3">The sequence shown here is derived from an EMBL/GenBank/DDBJ whole genome shotgun (WGS) entry which is preliminary data.</text>
</comment>
<keyword evidence="4" id="KW-1185">Reference proteome</keyword>
<proteinExistence type="inferred from homology"/>
<dbReference type="SFLD" id="SFLDS00003">
    <property type="entry name" value="Haloacid_Dehalogenase"/>
    <property type="match status" value="1"/>
</dbReference>
<dbReference type="Pfam" id="PF00702">
    <property type="entry name" value="Hydrolase"/>
    <property type="match status" value="1"/>
</dbReference>
<dbReference type="CDD" id="cd02588">
    <property type="entry name" value="HAD_L2-DEX"/>
    <property type="match status" value="1"/>
</dbReference>
<name>A0ABQ3HR80_9ACTN</name>
<comment type="similarity">
    <text evidence="1">Belongs to the HAD-like hydrolase superfamily. S-2-haloalkanoic acid dehalogenase family.</text>
</comment>
<dbReference type="InterPro" id="IPR006328">
    <property type="entry name" value="2-HAD"/>
</dbReference>
<sequence length="238" mass="25605">MTDLPPSSDHPVSPDGPRRPRLLVFDVNETLSDMTPLSARFEDVGAPAHLAKLWFAELLRDGFAVTVSGDIESFATLGAEALRVRLHGQPLDSPLDAAVDHVMQGFSELAVHPDVVQGVRALAALGIRLVTLSNGSAAVADALLERAGVRDLFERLLTVEDEGVWKPALRAYAYALEQCGVEPMDAMLVAVHPWDIDGARRAGLATAWIDRSDGRYPSYFGAPDLRVASLTELADALS</sequence>
<accession>A0ABQ3HR80</accession>
<dbReference type="InterPro" id="IPR051540">
    <property type="entry name" value="S-2-haloacid_dehalogenase"/>
</dbReference>
<dbReference type="Gene3D" id="1.10.150.240">
    <property type="entry name" value="Putative phosphatase, domain 2"/>
    <property type="match status" value="1"/>
</dbReference>
<dbReference type="NCBIfam" id="TIGR01428">
    <property type="entry name" value="HAD_type_II"/>
    <property type="match status" value="1"/>
</dbReference>
<dbReference type="PANTHER" id="PTHR43316:SF3">
    <property type="entry name" value="HALOACID DEHALOGENASE, TYPE II (AFU_ORTHOLOGUE AFUA_2G07750)-RELATED"/>
    <property type="match status" value="1"/>
</dbReference>
<dbReference type="InterPro" id="IPR036412">
    <property type="entry name" value="HAD-like_sf"/>
</dbReference>
<dbReference type="NCBIfam" id="TIGR01493">
    <property type="entry name" value="HAD-SF-IA-v2"/>
    <property type="match status" value="1"/>
</dbReference>
<evidence type="ECO:0000313" key="4">
    <source>
        <dbReference type="Proteomes" id="UP000597341"/>
    </source>
</evidence>